<reference evidence="2" key="1">
    <citation type="journal article" date="2021" name="Microorganisms">
        <title>Phylogenomic Reconstruction and Metabolic Potential of the Genus Aminobacter.</title>
        <authorList>
            <person name="Artuso I."/>
            <person name="Turrini P."/>
            <person name="Pirolo M."/>
            <person name="Lugli G.A."/>
            <person name="Ventura M."/>
            <person name="Visca P."/>
        </authorList>
    </citation>
    <scope>NUCLEOTIDE SEQUENCE</scope>
    <source>
        <strain evidence="2">LMG 26462</strain>
    </source>
</reference>
<dbReference type="Proteomes" id="UP001138921">
    <property type="component" value="Unassembled WGS sequence"/>
</dbReference>
<gene>
    <name evidence="2" type="ORF">J1C56_17865</name>
</gene>
<dbReference type="RefSeq" id="WP_214391419.1">
    <property type="nucleotide sequence ID" value="NZ_JAFLWW010000005.1"/>
</dbReference>
<evidence type="ECO:0000256" key="1">
    <source>
        <dbReference type="SAM" id="SignalP"/>
    </source>
</evidence>
<dbReference type="EMBL" id="JAFLWW010000005">
    <property type="protein sequence ID" value="MBT1157462.1"/>
    <property type="molecule type" value="Genomic_DNA"/>
</dbReference>
<proteinExistence type="predicted"/>
<evidence type="ECO:0000313" key="3">
    <source>
        <dbReference type="Proteomes" id="UP001138921"/>
    </source>
</evidence>
<sequence length="116" mass="11959">MPRSGAQKALSLLLPLLLVLFLALGQAASAHPTGSQHQPHATQTLSHHAKADAGCCDLSQDAKACLAQCLASCSYCAPVPLPTVFPELVGVSPLPARTEPLHGAISSPHLRPPSLS</sequence>
<keyword evidence="3" id="KW-1185">Reference proteome</keyword>
<feature type="signal peptide" evidence="1">
    <location>
        <begin position="1"/>
        <end position="30"/>
    </location>
</feature>
<protein>
    <submittedName>
        <fullName evidence="2">Uncharacterized protein</fullName>
    </submittedName>
</protein>
<comment type="caution">
    <text evidence="2">The sequence shown here is derived from an EMBL/GenBank/DDBJ whole genome shotgun (WGS) entry which is preliminary data.</text>
</comment>
<organism evidence="2 3">
    <name type="scientific">Aminobacter anthyllidis</name>
    <dbReference type="NCBI Taxonomy" id="1035067"/>
    <lineage>
        <taxon>Bacteria</taxon>
        <taxon>Pseudomonadati</taxon>
        <taxon>Pseudomonadota</taxon>
        <taxon>Alphaproteobacteria</taxon>
        <taxon>Hyphomicrobiales</taxon>
        <taxon>Phyllobacteriaceae</taxon>
        <taxon>Aminobacter</taxon>
    </lineage>
</organism>
<accession>A0A9X1ADB1</accession>
<reference evidence="2" key="2">
    <citation type="submission" date="2021-03" db="EMBL/GenBank/DDBJ databases">
        <authorList>
            <person name="Artuso I."/>
            <person name="Turrini P."/>
            <person name="Pirolo M."/>
            <person name="Lugli G.A."/>
            <person name="Ventura M."/>
            <person name="Visca P."/>
        </authorList>
    </citation>
    <scope>NUCLEOTIDE SEQUENCE</scope>
    <source>
        <strain evidence="2">LMG 26462</strain>
    </source>
</reference>
<evidence type="ECO:0000313" key="2">
    <source>
        <dbReference type="EMBL" id="MBT1157462.1"/>
    </source>
</evidence>
<dbReference type="AlphaFoldDB" id="A0A9X1ADB1"/>
<feature type="chain" id="PRO_5040981076" evidence="1">
    <location>
        <begin position="31"/>
        <end position="116"/>
    </location>
</feature>
<keyword evidence="1" id="KW-0732">Signal</keyword>
<name>A0A9X1ADB1_9HYPH</name>